<name>A0A1B1UDZ1_9BRAD</name>
<reference evidence="2 3" key="1">
    <citation type="submission" date="2016-07" db="EMBL/GenBank/DDBJ databases">
        <title>Complete genome sequence of Bradyrhizobium icense LMTR 13T, a potential inoculant strain isolated from lima bean (Phaseolus lunatus) in Peru.</title>
        <authorList>
            <person name="Ormeno-Orrillo E."/>
            <person name="Duran D."/>
            <person name="Rogel M.A."/>
            <person name="Rey L."/>
            <person name="Imperial J."/>
            <person name="Ruiz-Argueso T."/>
            <person name="Martinez-Romero E."/>
        </authorList>
    </citation>
    <scope>NUCLEOTIDE SEQUENCE [LARGE SCALE GENOMIC DNA]</scope>
    <source>
        <strain evidence="2 3">LMTR 13</strain>
    </source>
</reference>
<organism evidence="2 3">
    <name type="scientific">Bradyrhizobium icense</name>
    <dbReference type="NCBI Taxonomy" id="1274631"/>
    <lineage>
        <taxon>Bacteria</taxon>
        <taxon>Pseudomonadati</taxon>
        <taxon>Pseudomonadota</taxon>
        <taxon>Alphaproteobacteria</taxon>
        <taxon>Hyphomicrobiales</taxon>
        <taxon>Nitrobacteraceae</taxon>
        <taxon>Bradyrhizobium</taxon>
    </lineage>
</organism>
<dbReference type="Proteomes" id="UP000092839">
    <property type="component" value="Chromosome"/>
</dbReference>
<keyword evidence="3" id="KW-1185">Reference proteome</keyword>
<dbReference type="KEGG" id="bic:LMTR13_12655"/>
<evidence type="ECO:0000256" key="1">
    <source>
        <dbReference type="SAM" id="Phobius"/>
    </source>
</evidence>
<proteinExistence type="predicted"/>
<protein>
    <submittedName>
        <fullName evidence="2">Uncharacterized protein</fullName>
    </submittedName>
</protein>
<keyword evidence="1" id="KW-0472">Membrane</keyword>
<dbReference type="AlphaFoldDB" id="A0A1B1UDZ1"/>
<keyword evidence="1" id="KW-0812">Transmembrane</keyword>
<dbReference type="OrthoDB" id="278870at2"/>
<dbReference type="EMBL" id="CP016428">
    <property type="protein sequence ID" value="ANW00896.1"/>
    <property type="molecule type" value="Genomic_DNA"/>
</dbReference>
<accession>A0A1B1UDZ1</accession>
<gene>
    <name evidence="2" type="ORF">LMTR13_12655</name>
</gene>
<dbReference type="RefSeq" id="WP_065728167.1">
    <property type="nucleotide sequence ID" value="NZ_CP016428.1"/>
</dbReference>
<feature type="transmembrane region" description="Helical" evidence="1">
    <location>
        <begin position="45"/>
        <end position="73"/>
    </location>
</feature>
<feature type="transmembrane region" description="Helical" evidence="1">
    <location>
        <begin position="93"/>
        <end position="114"/>
    </location>
</feature>
<evidence type="ECO:0000313" key="2">
    <source>
        <dbReference type="EMBL" id="ANW00896.1"/>
    </source>
</evidence>
<sequence length="119" mass="12725">MDETGFMRKSLFVLGGLLIWAAHFLFVYVLNALACARNFQELQLLGFGVVPVTIALGTAFAAAAVLALLIIALRVPDRIMDTREPSTDFLRQLAVAVALLSLVAIGWSGLPALLVQPCG</sequence>
<feature type="transmembrane region" description="Helical" evidence="1">
    <location>
        <begin position="12"/>
        <end position="33"/>
    </location>
</feature>
<evidence type="ECO:0000313" key="3">
    <source>
        <dbReference type="Proteomes" id="UP000092839"/>
    </source>
</evidence>
<dbReference type="STRING" id="1274631.LMTR13_12655"/>
<keyword evidence="1" id="KW-1133">Transmembrane helix</keyword>